<feature type="coiled-coil region" evidence="1">
    <location>
        <begin position="1239"/>
        <end position="1301"/>
    </location>
</feature>
<accession>A0A2H6KDV2</accession>
<name>A0A2H6KDV2_9APIC</name>
<keyword evidence="3" id="KW-1185">Reference proteome</keyword>
<evidence type="ECO:0000256" key="1">
    <source>
        <dbReference type="SAM" id="Coils"/>
    </source>
</evidence>
<evidence type="ECO:0000313" key="2">
    <source>
        <dbReference type="EMBL" id="GBE61173.1"/>
    </source>
</evidence>
<dbReference type="Proteomes" id="UP000236319">
    <property type="component" value="Unassembled WGS sequence"/>
</dbReference>
<reference evidence="2 3" key="1">
    <citation type="journal article" date="2017" name="BMC Genomics">
        <title>Whole-genome assembly of Babesia ovata and comparative genomics between closely related pathogens.</title>
        <authorList>
            <person name="Yamagishi J."/>
            <person name="Asada M."/>
            <person name="Hakimi H."/>
            <person name="Tanaka T.Q."/>
            <person name="Sugimoto C."/>
            <person name="Kawazu S."/>
        </authorList>
    </citation>
    <scope>NUCLEOTIDE SEQUENCE [LARGE SCALE GENOMIC DNA]</scope>
    <source>
        <strain evidence="2 3">Miyake</strain>
    </source>
</reference>
<dbReference type="RefSeq" id="XP_028867416.1">
    <property type="nucleotide sequence ID" value="XM_029011583.1"/>
</dbReference>
<proteinExistence type="predicted"/>
<dbReference type="EMBL" id="BDSA01000002">
    <property type="protein sequence ID" value="GBE61173.1"/>
    <property type="molecule type" value="Genomic_DNA"/>
</dbReference>
<gene>
    <name evidence="2" type="ORF">BOVATA_026660</name>
</gene>
<comment type="caution">
    <text evidence="2">The sequence shown here is derived from an EMBL/GenBank/DDBJ whole genome shotgun (WGS) entry which is preliminary data.</text>
</comment>
<evidence type="ECO:0000313" key="3">
    <source>
        <dbReference type="Proteomes" id="UP000236319"/>
    </source>
</evidence>
<sequence length="1696" mass="185681">MLSQTADLVHNQVAYLVHYQEANLAPILRCNLLAALSSPFSVCRLAWIEAADAAVKVAKEKAEDVHRRLDHSDKNNTTIDQGVKQINEAKGKVSQVDGQLKSIHTDLGNWKDAAHSVLGTAVMKAGEVHKALDPNTGTAQLKQQIDKIDISNLAIKKANEDLKTQVESLHSWIGTAEDIRSKAEQKAKEAYDKLDVHAELSRNIQKIVDANERIKNVNNSLNGLHGNLEMWNKQASKVLDGAIKNAEHVHDALKEDNSKPESIGQNVKNIETAKGQIEQANKALATEVANLGNWRDAAKEVITKADGKCEEILKKVIPSGGIYELAQTLQSKGTTLFNAATAAKQEVGKKVGEALEAVVKMDGDLKRDLKQVKDEIKGGIRRVIRDLEVETLDDLVKNDLTVLRERIKGLNQQVAGSTSGSGLVSGQLKMIEDAKTQLNQNHVTKVTSAASDLDTKFGTHIQRPLNGKVQAVYKAIGTLGGTFKDTGDLKTFDKIFEHIKKQVGEIKGSERDQKGLDGIVAKVKALAQAFVNSRGNGFKARVEGWLEGVIGNGKGPRETGYKAGLAAVNSWLEPYQKAANGGGHGEQALKDQVINNIKSALGGPIGAAQGKIGAVKEGIKENLTAIVSACEEFVSKLDEKITKTEIERFAPAIAGQIQSWASRQGLQNFNRDANLTTAVKYILVALCASVRQVGIELKSLGIDKFGEILDEIKPTVDDLDKQLKEATNNSNSKGQNESPAHAVDSKLEAVRNMVEKDKLITTFKSEVKKDLQAAVGGLPNAVEEFDKQAQDQIKAAAKTAITAAAEQISNGSTIELGGAEKLMDNFHQAHNRIKADLESQVKKEVDTHIGADDSTGGQGGTITELAGGSFTEYSGHVNQESVKSFDTSKPDELKGKLPSAITAVKSDGLKTLGIIGPQYSGADKITDGTFKTPFQEIEKELQAIAWFVDNNNKWPDGQQKPQPEDPLGIKQHLKKLQDALDKNGLDGAAEKGLEAIKTAIGRLQSGEFTTQPAAIDQAVEQIKAELDMLTITLKNGNKSGTNGVIDNLTTLKDNGLEDGGKWTAEGQTAMGLSKIRNELKTHNNLLLPETGNIDKAVNEIRWQLRVLGFKLQDDRGHDDIIDSLEWLKKKIGQGKPRDGNLQYIYNQIAWLQNWGFPTQSTTIHQANSAIKRELTTLQKELLGAKDNDVITTLQDLQSKGLSDNWHKPPTKKGLAKIESELKRQQLELTKQPGDIGGGVRKITGELDDLRNNYLQKEDSDVSKKGVINNLGDVITAIDKDAKNSNGSLNRIKKDIEELNRDTVPKVNEHLGELCAKITSEAGSVDWQLKLFETENIDKALEKIKSDIHALRTGDLHKTIDMCDKFLEKADDIERNTVRELEKFVDYEVEDAIAELTKEARRDYVESARDALKHFALKAESELGELPGEINRDLFVGFKGFMRQMEGERSENINRLRNVQSRMLRALSSAFQNFFAPLHEYLRKEIERVKKERDDEKNPSLPKSEEPYAAEWDAVHSDVNALLNYLCVTQGFDDRLRGLLHNLTDALTQLRPQGFQKPSTPTLDSVSRGLSAFAGEFGGAYISTYSGAECREADADKYAKVFLTVLPTLHDALTQLRQQCKTGGRWRDMKINSNSKLGTFQRCGPVASSPLTRTASSATALTATATTCISCFSRKSPAPMTTNTSGNVSQHNMTVTS</sequence>
<dbReference type="VEuPathDB" id="PiroplasmaDB:BOVATA_026660"/>
<dbReference type="GeneID" id="39874943"/>
<organism evidence="2 3">
    <name type="scientific">Babesia ovata</name>
    <dbReference type="NCBI Taxonomy" id="189622"/>
    <lineage>
        <taxon>Eukaryota</taxon>
        <taxon>Sar</taxon>
        <taxon>Alveolata</taxon>
        <taxon>Apicomplexa</taxon>
        <taxon>Aconoidasida</taxon>
        <taxon>Piroplasmida</taxon>
        <taxon>Babesiidae</taxon>
        <taxon>Babesia</taxon>
    </lineage>
</organism>
<protein>
    <submittedName>
        <fullName evidence="2">Extracellular matrix-binding ebh, putative</fullName>
    </submittedName>
</protein>
<keyword evidence="1" id="KW-0175">Coiled coil</keyword>